<accession>A0A328AAB3</accession>
<reference evidence="4" key="1">
    <citation type="submission" date="2018-05" db="EMBL/GenBank/DDBJ databases">
        <authorList>
            <person name="Li X."/>
        </authorList>
    </citation>
    <scope>NUCLEOTIDE SEQUENCE [LARGE SCALE GENOMIC DNA]</scope>
    <source>
        <strain evidence="4">YIM 73061</strain>
    </source>
</reference>
<dbReference type="AlphaFoldDB" id="A0A328AAB3"/>
<dbReference type="PROSITE" id="PS51318">
    <property type="entry name" value="TAT"/>
    <property type="match status" value="1"/>
</dbReference>
<name>A0A328AAB3_9CAUL</name>
<dbReference type="EMBL" id="QFYR01000004">
    <property type="protein sequence ID" value="RAK51357.1"/>
    <property type="molecule type" value="Genomic_DNA"/>
</dbReference>
<keyword evidence="1" id="KW-0732">Signal</keyword>
<organism evidence="3 4">
    <name type="scientific">Phenylobacterium deserti</name>
    <dbReference type="NCBI Taxonomy" id="1914756"/>
    <lineage>
        <taxon>Bacteria</taxon>
        <taxon>Pseudomonadati</taxon>
        <taxon>Pseudomonadota</taxon>
        <taxon>Alphaproteobacteria</taxon>
        <taxon>Caulobacterales</taxon>
        <taxon>Caulobacteraceae</taxon>
        <taxon>Phenylobacterium</taxon>
    </lineage>
</organism>
<feature type="domain" description="Alginate export" evidence="2">
    <location>
        <begin position="138"/>
        <end position="182"/>
    </location>
</feature>
<keyword evidence="4" id="KW-1185">Reference proteome</keyword>
<dbReference type="InterPro" id="IPR023614">
    <property type="entry name" value="Porin_dom_sf"/>
</dbReference>
<protein>
    <recommendedName>
        <fullName evidence="2">Alginate export domain-containing protein</fullName>
    </recommendedName>
</protein>
<evidence type="ECO:0000313" key="4">
    <source>
        <dbReference type="Proteomes" id="UP000249725"/>
    </source>
</evidence>
<dbReference type="Proteomes" id="UP000249725">
    <property type="component" value="Unassembled WGS sequence"/>
</dbReference>
<comment type="caution">
    <text evidence="3">The sequence shown here is derived from an EMBL/GenBank/DDBJ whole genome shotgun (WGS) entry which is preliminary data.</text>
</comment>
<dbReference type="OrthoDB" id="9767539at2"/>
<proteinExistence type="predicted"/>
<evidence type="ECO:0000313" key="3">
    <source>
        <dbReference type="EMBL" id="RAK51357.1"/>
    </source>
</evidence>
<dbReference type="Gene3D" id="2.40.160.10">
    <property type="entry name" value="Porin"/>
    <property type="match status" value="1"/>
</dbReference>
<evidence type="ECO:0000259" key="2">
    <source>
        <dbReference type="Pfam" id="PF13372"/>
    </source>
</evidence>
<dbReference type="RefSeq" id="WP_111515892.1">
    <property type="nucleotide sequence ID" value="NZ_QFYR01000004.1"/>
</dbReference>
<sequence>MGSRRKSLAAGAVLLGLCAAGVAEAQDNPLEALAAGKPILEIRGRYEFVDQDRLPEDADAYTVRVRAGWQTGSWRNLSGLAELDAVQHVGPERFAVNVPGANTPPLNGADKARFPVVNDPDVLELNRLQLAWTPSKGDALTLGRQRILIGDQRFVGAVPWRQDEQTFDAARVDLSTGQVRVLYAYVSRVNRLIGDLRDWDSDSHLLNAVWAPTPALNLEGFVYALDFETSPINSSLTEGVKATGGRKAGPWRFGYAATYARQSDWRGRTADFSLDYVGLEFSAAHGPFGGAIAWDSLEGNGARGFSAPLGSAHAFNGWSDAFVQPGGAKGFVDGLEDLNLTFTAKPALKYGPLSSPDFLLRHHWFKDERTGADLGQEWGAQLQFKLGRKWAALLKYADFRREGAVPAGTATPPASRTKVWMSLEYKL</sequence>
<feature type="signal peptide" evidence="1">
    <location>
        <begin position="1"/>
        <end position="25"/>
    </location>
</feature>
<gene>
    <name evidence="3" type="ORF">DJ018_15555</name>
</gene>
<dbReference type="InterPro" id="IPR025388">
    <property type="entry name" value="Alginate_export_dom"/>
</dbReference>
<dbReference type="InterPro" id="IPR006311">
    <property type="entry name" value="TAT_signal"/>
</dbReference>
<feature type="chain" id="PRO_5016416878" description="Alginate export domain-containing protein" evidence="1">
    <location>
        <begin position="26"/>
        <end position="427"/>
    </location>
</feature>
<evidence type="ECO:0000256" key="1">
    <source>
        <dbReference type="SAM" id="SignalP"/>
    </source>
</evidence>
<dbReference type="Pfam" id="PF13372">
    <property type="entry name" value="Alginate_exp"/>
    <property type="match status" value="1"/>
</dbReference>